<evidence type="ECO:0000313" key="2">
    <source>
        <dbReference type="EMBL" id="MBX45522.1"/>
    </source>
</evidence>
<keyword evidence="1" id="KW-0812">Transmembrane</keyword>
<feature type="transmembrane region" description="Helical" evidence="1">
    <location>
        <begin position="6"/>
        <end position="24"/>
    </location>
</feature>
<dbReference type="AlphaFoldDB" id="A0A2P2NSN7"/>
<dbReference type="EMBL" id="GGEC01065038">
    <property type="protein sequence ID" value="MBX45522.1"/>
    <property type="molecule type" value="Transcribed_RNA"/>
</dbReference>
<accession>A0A2P2NSN7</accession>
<sequence>MLLHVGIKILWQIHCLFVLLIFTFQS</sequence>
<keyword evidence="1" id="KW-0472">Membrane</keyword>
<protein>
    <submittedName>
        <fullName evidence="2">Uncharacterized protein</fullName>
    </submittedName>
</protein>
<evidence type="ECO:0000256" key="1">
    <source>
        <dbReference type="SAM" id="Phobius"/>
    </source>
</evidence>
<name>A0A2P2NSN7_RHIMU</name>
<organism evidence="2">
    <name type="scientific">Rhizophora mucronata</name>
    <name type="common">Asiatic mangrove</name>
    <dbReference type="NCBI Taxonomy" id="61149"/>
    <lineage>
        <taxon>Eukaryota</taxon>
        <taxon>Viridiplantae</taxon>
        <taxon>Streptophyta</taxon>
        <taxon>Embryophyta</taxon>
        <taxon>Tracheophyta</taxon>
        <taxon>Spermatophyta</taxon>
        <taxon>Magnoliopsida</taxon>
        <taxon>eudicotyledons</taxon>
        <taxon>Gunneridae</taxon>
        <taxon>Pentapetalae</taxon>
        <taxon>rosids</taxon>
        <taxon>fabids</taxon>
        <taxon>Malpighiales</taxon>
        <taxon>Rhizophoraceae</taxon>
        <taxon>Rhizophora</taxon>
    </lineage>
</organism>
<proteinExistence type="predicted"/>
<keyword evidence="1" id="KW-1133">Transmembrane helix</keyword>
<reference evidence="2" key="1">
    <citation type="submission" date="2018-02" db="EMBL/GenBank/DDBJ databases">
        <title>Rhizophora mucronata_Transcriptome.</title>
        <authorList>
            <person name="Meera S.P."/>
            <person name="Sreeshan A."/>
            <person name="Augustine A."/>
        </authorList>
    </citation>
    <scope>NUCLEOTIDE SEQUENCE</scope>
    <source>
        <tissue evidence="2">Leaf</tissue>
    </source>
</reference>